<keyword evidence="1" id="KW-0472">Membrane</keyword>
<protein>
    <submittedName>
        <fullName evidence="2">Phage FluMu protein Com</fullName>
    </submittedName>
</protein>
<name>A0ABT9ZA19_9BACI</name>
<feature type="transmembrane region" description="Helical" evidence="1">
    <location>
        <begin position="74"/>
        <end position="95"/>
    </location>
</feature>
<evidence type="ECO:0000313" key="3">
    <source>
        <dbReference type="Proteomes" id="UP001232245"/>
    </source>
</evidence>
<keyword evidence="1" id="KW-1133">Transmembrane helix</keyword>
<feature type="transmembrane region" description="Helical" evidence="1">
    <location>
        <begin position="42"/>
        <end position="62"/>
    </location>
</feature>
<sequence>MKTTIPCPHCSKPITVEDFKNFSNPFTIKCPHCKTKIKETKVTIPLLLIALVIIPLFIYLAATIKNLLSEFMPFLVEVPTVLFFIIFLYPIYALYERFNGYIIVNKGVLKVKNK</sequence>
<reference evidence="2 3" key="1">
    <citation type="submission" date="2023-07" db="EMBL/GenBank/DDBJ databases">
        <title>Genomic Encyclopedia of Type Strains, Phase IV (KMG-IV): sequencing the most valuable type-strain genomes for metagenomic binning, comparative biology and taxonomic classification.</title>
        <authorList>
            <person name="Goeker M."/>
        </authorList>
    </citation>
    <scope>NUCLEOTIDE SEQUENCE [LARGE SCALE GENOMIC DNA]</scope>
    <source>
        <strain evidence="2 3">DSM 17723</strain>
    </source>
</reference>
<keyword evidence="3" id="KW-1185">Reference proteome</keyword>
<dbReference type="RefSeq" id="WP_307190897.1">
    <property type="nucleotide sequence ID" value="NZ_JAUSTZ010000030.1"/>
</dbReference>
<organism evidence="2 3">
    <name type="scientific">Metabacillus niabensis</name>
    <dbReference type="NCBI Taxonomy" id="324854"/>
    <lineage>
        <taxon>Bacteria</taxon>
        <taxon>Bacillati</taxon>
        <taxon>Bacillota</taxon>
        <taxon>Bacilli</taxon>
        <taxon>Bacillales</taxon>
        <taxon>Bacillaceae</taxon>
        <taxon>Metabacillus</taxon>
    </lineage>
</organism>
<accession>A0ABT9ZA19</accession>
<evidence type="ECO:0000313" key="2">
    <source>
        <dbReference type="EMBL" id="MDQ0228681.1"/>
    </source>
</evidence>
<gene>
    <name evidence="2" type="ORF">J2S02_005070</name>
</gene>
<dbReference type="Proteomes" id="UP001232245">
    <property type="component" value="Unassembled WGS sequence"/>
</dbReference>
<keyword evidence="1" id="KW-0812">Transmembrane</keyword>
<comment type="caution">
    <text evidence="2">The sequence shown here is derived from an EMBL/GenBank/DDBJ whole genome shotgun (WGS) entry which is preliminary data.</text>
</comment>
<proteinExistence type="predicted"/>
<evidence type="ECO:0000256" key="1">
    <source>
        <dbReference type="SAM" id="Phobius"/>
    </source>
</evidence>
<dbReference type="EMBL" id="JAUSTZ010000030">
    <property type="protein sequence ID" value="MDQ0228681.1"/>
    <property type="molecule type" value="Genomic_DNA"/>
</dbReference>